<organism evidence="1 2">
    <name type="scientific">Alkalicoccus urumqiensis</name>
    <name type="common">Bacillus urumqiensis</name>
    <dbReference type="NCBI Taxonomy" id="1548213"/>
    <lineage>
        <taxon>Bacteria</taxon>
        <taxon>Bacillati</taxon>
        <taxon>Bacillota</taxon>
        <taxon>Bacilli</taxon>
        <taxon>Bacillales</taxon>
        <taxon>Bacillaceae</taxon>
        <taxon>Alkalicoccus</taxon>
    </lineage>
</organism>
<name>A0A2P6MGK3_ALKUR</name>
<accession>A0A2P6MGK3</accession>
<proteinExistence type="predicted"/>
<keyword evidence="2" id="KW-1185">Reference proteome</keyword>
<gene>
    <name evidence="1" type="ORF">C6I21_09575</name>
</gene>
<dbReference type="Proteomes" id="UP000243650">
    <property type="component" value="Unassembled WGS sequence"/>
</dbReference>
<evidence type="ECO:0000313" key="1">
    <source>
        <dbReference type="EMBL" id="PRO65401.1"/>
    </source>
</evidence>
<reference evidence="1 2" key="1">
    <citation type="submission" date="2018-03" db="EMBL/GenBank/DDBJ databases">
        <title>Bacillus urumqiensis sp. nov., a moderately haloalkaliphilic bacterium isolated from a salt lake.</title>
        <authorList>
            <person name="Zhao B."/>
            <person name="Liao Z."/>
        </authorList>
    </citation>
    <scope>NUCLEOTIDE SEQUENCE [LARGE SCALE GENOMIC DNA]</scope>
    <source>
        <strain evidence="1 2">BZ-SZ-XJ18</strain>
    </source>
</reference>
<evidence type="ECO:0000313" key="2">
    <source>
        <dbReference type="Proteomes" id="UP000243650"/>
    </source>
</evidence>
<dbReference type="EMBL" id="PVNS01000008">
    <property type="protein sequence ID" value="PRO65401.1"/>
    <property type="molecule type" value="Genomic_DNA"/>
</dbReference>
<comment type="caution">
    <text evidence="1">The sequence shown here is derived from an EMBL/GenBank/DDBJ whole genome shotgun (WGS) entry which is preliminary data.</text>
</comment>
<sequence>MHQISLGHLVEHVSPSRLYLLTESERTKYVVLRNGVENVGQEDVEEIMEAVITELAEDALYH</sequence>
<dbReference type="RefSeq" id="WP_105959240.1">
    <property type="nucleotide sequence ID" value="NZ_PVNS01000008.1"/>
</dbReference>
<dbReference type="OrthoDB" id="2887093at2"/>
<protein>
    <submittedName>
        <fullName evidence="1">Uncharacterized protein</fullName>
    </submittedName>
</protein>
<dbReference type="AlphaFoldDB" id="A0A2P6MGK3"/>